<dbReference type="AlphaFoldDB" id="A0A1U9MJ97"/>
<dbReference type="RefSeq" id="WP_077993078.1">
    <property type="nucleotide sequence ID" value="NZ_CP015625.1"/>
</dbReference>
<keyword evidence="3" id="KW-1185">Reference proteome</keyword>
<organism evidence="2 3">
    <name type="scientific">Bartonella choladocola</name>
    <dbReference type="NCBI Taxonomy" id="2750995"/>
    <lineage>
        <taxon>Bacteria</taxon>
        <taxon>Pseudomonadati</taxon>
        <taxon>Pseudomonadota</taxon>
        <taxon>Alphaproteobacteria</taxon>
        <taxon>Hyphomicrobiales</taxon>
        <taxon>Bartonellaceae</taxon>
        <taxon>Bartonella</taxon>
    </lineage>
</organism>
<evidence type="ECO:0000313" key="3">
    <source>
        <dbReference type="Proteomes" id="UP000189632"/>
    </source>
</evidence>
<dbReference type="Proteomes" id="UP000189632">
    <property type="component" value="Chromosome"/>
</dbReference>
<evidence type="ECO:0000256" key="1">
    <source>
        <dbReference type="SAM" id="MobiDB-lite"/>
    </source>
</evidence>
<reference evidence="2 3" key="1">
    <citation type="submission" date="2016-11" db="EMBL/GenBank/DDBJ databases">
        <title>Comparative genomics of Bartonella apis.</title>
        <authorList>
            <person name="Engel P."/>
        </authorList>
    </citation>
    <scope>NUCLEOTIDE SEQUENCE [LARGE SCALE GENOMIC DNA]</scope>
    <source>
        <strain evidence="2 3">BBC0122</strain>
    </source>
</reference>
<accession>A0A1U9MJ97</accession>
<feature type="region of interest" description="Disordered" evidence="1">
    <location>
        <begin position="17"/>
        <end position="44"/>
    </location>
</feature>
<proteinExistence type="predicted"/>
<evidence type="ECO:0000313" key="2">
    <source>
        <dbReference type="EMBL" id="AQT47790.1"/>
    </source>
</evidence>
<dbReference type="OrthoDB" id="9879857at2"/>
<name>A0A1U9MJ97_9HYPH</name>
<gene>
    <name evidence="2" type="ORF">BBC0122_016890</name>
</gene>
<dbReference type="KEGG" id="bapi:BBC0122_016890"/>
<protein>
    <submittedName>
        <fullName evidence="2">Uncharacterized protein</fullName>
    </submittedName>
</protein>
<sequence length="213" mass="24354">MINTSYTNILPRQITEAKSRTSSLRQADALPKADASGQKQETKPVKFDLTADPKSFDGLSREDLASILLNEDGFYNEEDKANATFFLEKQTLDAFWAEYNKSGDYAAAQEASIRSLDKAGVKEKQTFLWNDKRAHIVSEYEASAKRNGVAAKNFDIDSELYHLLKNVHDRINEESRLAYINGKDFPNYLEDHDYLAIKQQYEREMKTGFSFKV</sequence>
<dbReference type="EMBL" id="CP015625">
    <property type="protein sequence ID" value="AQT47790.1"/>
    <property type="molecule type" value="Genomic_DNA"/>
</dbReference>